<keyword evidence="4" id="KW-1185">Reference proteome</keyword>
<evidence type="ECO:0000313" key="4">
    <source>
        <dbReference type="Proteomes" id="UP001358417"/>
    </source>
</evidence>
<feature type="transmembrane region" description="Helical" evidence="2">
    <location>
        <begin position="174"/>
        <end position="196"/>
    </location>
</feature>
<evidence type="ECO:0000256" key="2">
    <source>
        <dbReference type="SAM" id="Phobius"/>
    </source>
</evidence>
<feature type="compositionally biased region" description="Low complexity" evidence="1">
    <location>
        <begin position="136"/>
        <end position="159"/>
    </location>
</feature>
<keyword evidence="2" id="KW-0812">Transmembrane</keyword>
<keyword evidence="2" id="KW-0472">Membrane</keyword>
<dbReference type="AlphaFoldDB" id="A0AAV9MXA5"/>
<gene>
    <name evidence="3" type="ORF">LTR84_009143</name>
</gene>
<keyword evidence="2" id="KW-1133">Transmembrane helix</keyword>
<comment type="caution">
    <text evidence="3">The sequence shown here is derived from an EMBL/GenBank/DDBJ whole genome shotgun (WGS) entry which is preliminary data.</text>
</comment>
<feature type="region of interest" description="Disordered" evidence="1">
    <location>
        <begin position="243"/>
        <end position="268"/>
    </location>
</feature>
<dbReference type="Proteomes" id="UP001358417">
    <property type="component" value="Unassembled WGS sequence"/>
</dbReference>
<organism evidence="3 4">
    <name type="scientific">Exophiala bonariae</name>
    <dbReference type="NCBI Taxonomy" id="1690606"/>
    <lineage>
        <taxon>Eukaryota</taxon>
        <taxon>Fungi</taxon>
        <taxon>Dikarya</taxon>
        <taxon>Ascomycota</taxon>
        <taxon>Pezizomycotina</taxon>
        <taxon>Eurotiomycetes</taxon>
        <taxon>Chaetothyriomycetidae</taxon>
        <taxon>Chaetothyriales</taxon>
        <taxon>Herpotrichiellaceae</taxon>
        <taxon>Exophiala</taxon>
    </lineage>
</organism>
<dbReference type="RefSeq" id="XP_064701149.1">
    <property type="nucleotide sequence ID" value="XM_064852685.1"/>
</dbReference>
<protein>
    <recommendedName>
        <fullName evidence="5">Extracellular membrane protein CFEM domain-containing protein</fullName>
    </recommendedName>
</protein>
<feature type="compositionally biased region" description="Basic and acidic residues" evidence="1">
    <location>
        <begin position="252"/>
        <end position="268"/>
    </location>
</feature>
<reference evidence="3 4" key="1">
    <citation type="submission" date="2023-08" db="EMBL/GenBank/DDBJ databases">
        <title>Black Yeasts Isolated from many extreme environments.</title>
        <authorList>
            <person name="Coleine C."/>
            <person name="Stajich J.E."/>
            <person name="Selbmann L."/>
        </authorList>
    </citation>
    <scope>NUCLEOTIDE SEQUENCE [LARGE SCALE GENOMIC DNA]</scope>
    <source>
        <strain evidence="3 4">CCFEE 5792</strain>
    </source>
</reference>
<evidence type="ECO:0000313" key="3">
    <source>
        <dbReference type="EMBL" id="KAK5045525.1"/>
    </source>
</evidence>
<feature type="region of interest" description="Disordered" evidence="1">
    <location>
        <begin position="136"/>
        <end position="168"/>
    </location>
</feature>
<dbReference type="EMBL" id="JAVRRD010000036">
    <property type="protein sequence ID" value="KAK5045525.1"/>
    <property type="molecule type" value="Genomic_DNA"/>
</dbReference>
<evidence type="ECO:0008006" key="5">
    <source>
        <dbReference type="Google" id="ProtNLM"/>
    </source>
</evidence>
<evidence type="ECO:0000256" key="1">
    <source>
        <dbReference type="SAM" id="MobiDB-lite"/>
    </source>
</evidence>
<name>A0AAV9MXA5_9EURO</name>
<sequence>MTTASSLTATVSVNEDVAWITERACGQKCVWIDSGHIGAPYPDIVMHLNCGSPYLNACFCRSDFGTSATAFLSSCVSSRCESDGINDYGTELFSALSIYSNYCSTAAGIVFAAPSVDVTSASSVSVSASSVSLRTTTTPTASSTSSSSGASAQNTGQGSPIESPSSGMSTSSKIGLAVGLSVGILAIILGVGVFIWHKRGNRAQQKGHFQAQPAPASFNHDSVQYASPAVKQYNNEGIYSTETSELGGHQYPRHELGAHQRRLPELGS</sequence>
<accession>A0AAV9MXA5</accession>
<dbReference type="GeneID" id="89977304"/>
<proteinExistence type="predicted"/>